<dbReference type="Gene3D" id="3.40.50.2300">
    <property type="match status" value="1"/>
</dbReference>
<sequence length="260" mass="29834">MRKWIGVIIDDQQSAIEYLLDMLRDVAYVEIVATFVDEQKAKRFLHVNKVDFLILDVELEGTNAFRFLTGLSNPKIPTILYTGHEKYEDEGYDRDFVDVLLKPVSQSRLLGALRRIDRELRNLIPMAEDALENYYEYFQVKGPVRLQRQMVWLKNLAYVNMQNGKLCLHLSDARVLETNATYKQVKELLPSKWFLECASSVIVNVNFYKGIAGGTISLTLPKAKKNNSTEDSDQSANETIPAGSRKTYTDFYAFVDSNLL</sequence>
<dbReference type="GO" id="GO:0003677">
    <property type="term" value="F:DNA binding"/>
    <property type="evidence" value="ECO:0007669"/>
    <property type="project" value="InterPro"/>
</dbReference>
<feature type="modified residue" description="4-aspartylphosphate" evidence="1">
    <location>
        <position position="56"/>
    </location>
</feature>
<proteinExistence type="predicted"/>
<feature type="domain" description="Response regulatory" evidence="2">
    <location>
        <begin position="5"/>
        <end position="117"/>
    </location>
</feature>
<dbReference type="GO" id="GO:0000160">
    <property type="term" value="P:phosphorelay signal transduction system"/>
    <property type="evidence" value="ECO:0007669"/>
    <property type="project" value="InterPro"/>
</dbReference>
<dbReference type="Pfam" id="PF00072">
    <property type="entry name" value="Response_reg"/>
    <property type="match status" value="1"/>
</dbReference>
<dbReference type="PROSITE" id="PS50110">
    <property type="entry name" value="RESPONSE_REGULATORY"/>
    <property type="match status" value="1"/>
</dbReference>
<dbReference type="Gene3D" id="2.40.50.1020">
    <property type="entry name" value="LytTr DNA-binding domain"/>
    <property type="match status" value="1"/>
</dbReference>
<dbReference type="SUPFAM" id="SSF52172">
    <property type="entry name" value="CheY-like"/>
    <property type="match status" value="1"/>
</dbReference>
<accession>A0A5D4HB14</accession>
<dbReference type="RefSeq" id="WP_148918947.1">
    <property type="nucleotide sequence ID" value="NZ_VTAV01000004.1"/>
</dbReference>
<keyword evidence="1" id="KW-0597">Phosphoprotein</keyword>
<name>A0A5D4HB14_9SPHI</name>
<gene>
    <name evidence="3" type="ORF">FXV77_09355</name>
</gene>
<keyword evidence="4" id="KW-1185">Reference proteome</keyword>
<comment type="caution">
    <text evidence="3">The sequence shown here is derived from an EMBL/GenBank/DDBJ whole genome shotgun (WGS) entry which is preliminary data.</text>
</comment>
<dbReference type="Proteomes" id="UP000322362">
    <property type="component" value="Unassembled WGS sequence"/>
</dbReference>
<protein>
    <submittedName>
        <fullName evidence="3">Response regulator transcription factor</fullName>
    </submittedName>
</protein>
<organism evidence="3 4">
    <name type="scientific">Sphingobacterium phlebotomi</name>
    <dbReference type="NCBI Taxonomy" id="2605433"/>
    <lineage>
        <taxon>Bacteria</taxon>
        <taxon>Pseudomonadati</taxon>
        <taxon>Bacteroidota</taxon>
        <taxon>Sphingobacteriia</taxon>
        <taxon>Sphingobacteriales</taxon>
        <taxon>Sphingobacteriaceae</taxon>
        <taxon>Sphingobacterium</taxon>
    </lineage>
</organism>
<dbReference type="AlphaFoldDB" id="A0A5D4HB14"/>
<dbReference type="SMART" id="SM00448">
    <property type="entry name" value="REC"/>
    <property type="match status" value="1"/>
</dbReference>
<reference evidence="3 4" key="1">
    <citation type="submission" date="2019-08" db="EMBL/GenBank/DDBJ databases">
        <title>Phlebobacter frassis gen. nov. sp. nov., a new member of family Sphingobacteriaceae isolated from sand fly rearing media.</title>
        <authorList>
            <person name="Kakumanu M.L."/>
            <person name="Marayati B.F."/>
            <person name="Wada-Katsumata A."/>
            <person name="Wasserberg G."/>
            <person name="Schal C."/>
            <person name="Apperson C.S."/>
            <person name="Ponnusamy L."/>
        </authorList>
    </citation>
    <scope>NUCLEOTIDE SEQUENCE [LARGE SCALE GENOMIC DNA]</scope>
    <source>
        <strain evidence="3 4">SSI9</strain>
    </source>
</reference>
<evidence type="ECO:0000259" key="2">
    <source>
        <dbReference type="PROSITE" id="PS50110"/>
    </source>
</evidence>
<evidence type="ECO:0000313" key="4">
    <source>
        <dbReference type="Proteomes" id="UP000322362"/>
    </source>
</evidence>
<evidence type="ECO:0000256" key="1">
    <source>
        <dbReference type="PROSITE-ProRule" id="PRU00169"/>
    </source>
</evidence>
<dbReference type="Pfam" id="PF04397">
    <property type="entry name" value="LytTR"/>
    <property type="match status" value="1"/>
</dbReference>
<dbReference type="InterPro" id="IPR007492">
    <property type="entry name" value="LytTR_DNA-bd_dom"/>
</dbReference>
<dbReference type="EMBL" id="VTAV01000004">
    <property type="protein sequence ID" value="TYR36695.1"/>
    <property type="molecule type" value="Genomic_DNA"/>
</dbReference>
<evidence type="ECO:0000313" key="3">
    <source>
        <dbReference type="EMBL" id="TYR36695.1"/>
    </source>
</evidence>
<dbReference type="InterPro" id="IPR011006">
    <property type="entry name" value="CheY-like_superfamily"/>
</dbReference>
<dbReference type="InterPro" id="IPR001789">
    <property type="entry name" value="Sig_transdc_resp-reg_receiver"/>
</dbReference>